<evidence type="ECO:0000313" key="3">
    <source>
        <dbReference type="EMBL" id="GES75047.1"/>
    </source>
</evidence>
<dbReference type="InterPro" id="IPR033469">
    <property type="entry name" value="CYTH-like_dom_sf"/>
</dbReference>
<dbReference type="InterPro" id="IPR039582">
    <property type="entry name" value="THTPA"/>
</dbReference>
<dbReference type="GO" id="GO:0000287">
    <property type="term" value="F:magnesium ion binding"/>
    <property type="evidence" value="ECO:0007669"/>
    <property type="project" value="TreeGrafter"/>
</dbReference>
<gene>
    <name evidence="3" type="ORF">RCL2_000250200</name>
    <name evidence="2" type="ORF">RclHR1_01290014</name>
</gene>
<dbReference type="Gene3D" id="2.40.320.10">
    <property type="entry name" value="Hypothetical Protein Pfu-838710-001"/>
    <property type="match status" value="1"/>
</dbReference>
<comment type="caution">
    <text evidence="2">The sequence shown here is derived from an EMBL/GenBank/DDBJ whole genome shotgun (WGS) entry which is preliminary data.</text>
</comment>
<dbReference type="Proteomes" id="UP000247702">
    <property type="component" value="Unassembled WGS sequence"/>
</dbReference>
<dbReference type="STRING" id="94130.A0A2Z6Q8E0"/>
<dbReference type="SUPFAM" id="SSF55154">
    <property type="entry name" value="CYTH-like phosphatases"/>
    <property type="match status" value="1"/>
</dbReference>
<keyword evidence="4" id="KW-1185">Reference proteome</keyword>
<reference evidence="3" key="2">
    <citation type="submission" date="2019-10" db="EMBL/GenBank/DDBJ databases">
        <title>Conservation and host-specific expression of non-tandemly repeated heterogenous ribosome RNA gene in arbuscular mycorrhizal fungi.</title>
        <authorList>
            <person name="Maeda T."/>
            <person name="Kobayashi Y."/>
            <person name="Nakagawa T."/>
            <person name="Ezawa T."/>
            <person name="Yamaguchi K."/>
            <person name="Bino T."/>
            <person name="Nishimoto Y."/>
            <person name="Shigenobu S."/>
            <person name="Kawaguchi M."/>
        </authorList>
    </citation>
    <scope>NUCLEOTIDE SEQUENCE</scope>
    <source>
        <strain evidence="3">HR1</strain>
    </source>
</reference>
<dbReference type="AlphaFoldDB" id="A0A2Z6Q8E0"/>
<evidence type="ECO:0000313" key="4">
    <source>
        <dbReference type="Proteomes" id="UP000247702"/>
    </source>
</evidence>
<sequence>MYLLNKIPLIQNIKNVIKQQKRYNVHQDHFEVERKFKFDTSKVILLEKNCGKKLFDKVTFLSEKSFTDVYYDNHLENYPLTTKDIWLRNRDDKWECKTPVGLTASMDSYHELNDINIIKEFLEKKLDNNQRRSEDIRYNDDEFKDFLLKNYNLVPFCTITTRRRNYLLNDKFTMVLDTTDFGHSVGEIELIVESQDKIQDAERRIASFMKEYDWFFETEGVVMGKLLAYISRFNKKQWEHMENSNVLKKKLFPETLDNVLTNGQKHQTQ</sequence>
<dbReference type="Proteomes" id="UP000615446">
    <property type="component" value="Unassembled WGS sequence"/>
</dbReference>
<dbReference type="EMBL" id="BEXD01000324">
    <property type="protein sequence ID" value="GBB86470.1"/>
    <property type="molecule type" value="Genomic_DNA"/>
</dbReference>
<feature type="domain" description="CYTH" evidence="1">
    <location>
        <begin position="30"/>
        <end position="211"/>
    </location>
</feature>
<dbReference type="GO" id="GO:0042357">
    <property type="term" value="P:thiamine diphosphate metabolic process"/>
    <property type="evidence" value="ECO:0007669"/>
    <property type="project" value="TreeGrafter"/>
</dbReference>
<dbReference type="InterPro" id="IPR023577">
    <property type="entry name" value="CYTH_domain"/>
</dbReference>
<accession>A0A2Z6Q8E0</accession>
<dbReference type="EMBL" id="BLAL01000013">
    <property type="protein sequence ID" value="GES75047.1"/>
    <property type="molecule type" value="Genomic_DNA"/>
</dbReference>
<dbReference type="GO" id="GO:0050333">
    <property type="term" value="F:thiamine triphosphate phosphatase activity"/>
    <property type="evidence" value="ECO:0007669"/>
    <property type="project" value="InterPro"/>
</dbReference>
<proteinExistence type="predicted"/>
<protein>
    <submittedName>
        <fullName evidence="3">Adenylate cyclase</fullName>
    </submittedName>
</protein>
<dbReference type="OrthoDB" id="442176at2759"/>
<name>A0A2Z6Q8E0_9GLOM</name>
<reference evidence="2 4" key="1">
    <citation type="submission" date="2017-11" db="EMBL/GenBank/DDBJ databases">
        <title>The genome of Rhizophagus clarus HR1 reveals common genetic basis of auxotrophy among arbuscular mycorrhizal fungi.</title>
        <authorList>
            <person name="Kobayashi Y."/>
        </authorList>
    </citation>
    <scope>NUCLEOTIDE SEQUENCE [LARGE SCALE GENOMIC DNA]</scope>
    <source>
        <strain evidence="2 4">HR1</strain>
    </source>
</reference>
<dbReference type="PANTHER" id="PTHR14586">
    <property type="entry name" value="THIAMINE-TRIPHOSPHATASE"/>
    <property type="match status" value="1"/>
</dbReference>
<dbReference type="Pfam" id="PF01928">
    <property type="entry name" value="CYTH"/>
    <property type="match status" value="1"/>
</dbReference>
<evidence type="ECO:0000259" key="1">
    <source>
        <dbReference type="Pfam" id="PF01928"/>
    </source>
</evidence>
<dbReference type="PANTHER" id="PTHR14586:SF1">
    <property type="entry name" value="THIAMINE-TRIPHOSPHATASE"/>
    <property type="match status" value="1"/>
</dbReference>
<evidence type="ECO:0000313" key="2">
    <source>
        <dbReference type="EMBL" id="GBB86470.1"/>
    </source>
</evidence>
<organism evidence="2 4">
    <name type="scientific">Rhizophagus clarus</name>
    <dbReference type="NCBI Taxonomy" id="94130"/>
    <lineage>
        <taxon>Eukaryota</taxon>
        <taxon>Fungi</taxon>
        <taxon>Fungi incertae sedis</taxon>
        <taxon>Mucoromycota</taxon>
        <taxon>Glomeromycotina</taxon>
        <taxon>Glomeromycetes</taxon>
        <taxon>Glomerales</taxon>
        <taxon>Glomeraceae</taxon>
        <taxon>Rhizophagus</taxon>
    </lineage>
</organism>